<keyword evidence="5" id="KW-0832">Ubl conjugation</keyword>
<dbReference type="SUPFAM" id="SSF46689">
    <property type="entry name" value="Homeodomain-like"/>
    <property type="match status" value="1"/>
</dbReference>
<feature type="compositionally biased region" description="Basic and acidic residues" evidence="11">
    <location>
        <begin position="231"/>
        <end position="243"/>
    </location>
</feature>
<keyword evidence="6 10" id="KW-0779">Telomere</keyword>
<keyword evidence="9 10" id="KW-0131">Cell cycle</keyword>
<evidence type="ECO:0000256" key="11">
    <source>
        <dbReference type="SAM" id="MobiDB-lite"/>
    </source>
</evidence>
<keyword evidence="7 10" id="KW-0238">DNA-binding</keyword>
<dbReference type="GO" id="GO:0005654">
    <property type="term" value="C:nucleoplasm"/>
    <property type="evidence" value="ECO:0007669"/>
    <property type="project" value="UniProtKB-ARBA"/>
</dbReference>
<dbReference type="GO" id="GO:0007004">
    <property type="term" value="P:telomere maintenance via telomerase"/>
    <property type="evidence" value="ECO:0007669"/>
    <property type="project" value="TreeGrafter"/>
</dbReference>
<evidence type="ECO:0000256" key="3">
    <source>
        <dbReference type="ARBA" id="ARBA00022499"/>
    </source>
</evidence>
<dbReference type="InterPro" id="IPR052450">
    <property type="entry name" value="TRBD-Containing_Protein"/>
</dbReference>
<dbReference type="InterPro" id="IPR009057">
    <property type="entry name" value="Homeodomain-like_sf"/>
</dbReference>
<dbReference type="GO" id="GO:0003691">
    <property type="term" value="F:double-stranded telomeric DNA binding"/>
    <property type="evidence" value="ECO:0007669"/>
    <property type="project" value="UniProtKB-UniRule"/>
</dbReference>
<dbReference type="InterPro" id="IPR036507">
    <property type="entry name" value="Telomere_rpt-bd_fac_dimer_sf"/>
</dbReference>
<dbReference type="GO" id="GO:0071532">
    <property type="term" value="F:ankyrin repeat binding"/>
    <property type="evidence" value="ECO:0007669"/>
    <property type="project" value="TreeGrafter"/>
</dbReference>
<evidence type="ECO:0000256" key="2">
    <source>
        <dbReference type="ARBA" id="ARBA00022454"/>
    </source>
</evidence>
<dbReference type="GeneID" id="111587695"/>
<name>A0A3Q1APZ0_AMPOC</name>
<reference evidence="14 15" key="1">
    <citation type="submission" date="2022-01" db="EMBL/GenBank/DDBJ databases">
        <title>A chromosome-scale genome assembly of the false clownfish, Amphiprion ocellaris.</title>
        <authorList>
            <person name="Ryu T."/>
        </authorList>
    </citation>
    <scope>NUCLEOTIDE SEQUENCE [LARGE SCALE GENOMIC DNA]</scope>
</reference>
<feature type="domain" description="HTH myb-type" evidence="13">
    <location>
        <begin position="307"/>
        <end position="364"/>
    </location>
</feature>
<evidence type="ECO:0000256" key="5">
    <source>
        <dbReference type="ARBA" id="ARBA00022843"/>
    </source>
</evidence>
<dbReference type="Proteomes" id="UP001501940">
    <property type="component" value="Chromosome 22"/>
</dbReference>
<dbReference type="PANTHER" id="PTHR46734">
    <property type="entry name" value="TELOMERIC REPEAT-BINDING FACTOR 1 TERF1"/>
    <property type="match status" value="1"/>
</dbReference>
<evidence type="ECO:0000259" key="13">
    <source>
        <dbReference type="PROSITE" id="PS51294"/>
    </source>
</evidence>
<sequence>MNEVMEPENNNTAASDAHTVDESVSFSKVTTVASQWMLDFMFVSLCRHFKEGKLDEFNEVLSIVDAISQSPSFNGKLHEEKKLICAFIARVIHGKQLEVLFEEDNSVMPLMSAANIWSNLEHTVADGSLFEKTAELLIAQSVAVCLEKGQRTSASSALKWFKNHHQFPQKLGAKLSKIVAQGDTYHPYLMNFTFNRLLETVQSYLDAYLEKNPSDYLLKAATEMVQSSQYTEDREDVKSEDSPVPKTTNELTTNSHKPKRKLLSSKMTDLLKPESSKKLCVSVKRLPTNEVSQKTSEKPVEASEIPKRRKPHQKWTLQLDKYLKDGVKRHGQGRWSQILKDYDFEGRTGTMLKDRWRVLLRSHEVS</sequence>
<comment type="subcellular location">
    <subcellularLocation>
        <location evidence="1">Chromosome</location>
        <location evidence="1">Telomere</location>
    </subcellularLocation>
    <subcellularLocation>
        <location evidence="10">Nucleus</location>
    </subcellularLocation>
</comment>
<dbReference type="GO" id="GO:0008017">
    <property type="term" value="F:microtubule binding"/>
    <property type="evidence" value="ECO:0007669"/>
    <property type="project" value="TreeGrafter"/>
</dbReference>
<dbReference type="SUPFAM" id="SSF63600">
    <property type="entry name" value="Telomeric repeat binding factor (TRF) dimerisation domain"/>
    <property type="match status" value="1"/>
</dbReference>
<dbReference type="CDD" id="cd11660">
    <property type="entry name" value="SANT_TRF"/>
    <property type="match status" value="1"/>
</dbReference>
<dbReference type="PROSITE" id="PS50090">
    <property type="entry name" value="MYB_LIKE"/>
    <property type="match status" value="1"/>
</dbReference>
<dbReference type="PANTHER" id="PTHR46734:SF1">
    <property type="entry name" value="TELOMERIC REPEAT-BINDING FACTOR 1"/>
    <property type="match status" value="1"/>
</dbReference>
<dbReference type="InterPro" id="IPR001005">
    <property type="entry name" value="SANT/Myb"/>
</dbReference>
<evidence type="ECO:0000256" key="10">
    <source>
        <dbReference type="PIRNR" id="PIRNR038016"/>
    </source>
</evidence>
<dbReference type="GO" id="GO:0003720">
    <property type="term" value="F:telomerase activity"/>
    <property type="evidence" value="ECO:0007669"/>
    <property type="project" value="TreeGrafter"/>
</dbReference>
<comment type="function">
    <text evidence="10">Binds the telomeric double-stranded 5'-TTAGGG-3' repeat.</text>
</comment>
<evidence type="ECO:0000256" key="1">
    <source>
        <dbReference type="ARBA" id="ARBA00004574"/>
    </source>
</evidence>
<dbReference type="Pfam" id="PF00249">
    <property type="entry name" value="Myb_DNA-binding"/>
    <property type="match status" value="1"/>
</dbReference>
<reference evidence="14" key="3">
    <citation type="submission" date="2025-09" db="UniProtKB">
        <authorList>
            <consortium name="Ensembl"/>
        </authorList>
    </citation>
    <scope>IDENTIFICATION</scope>
</reference>
<dbReference type="STRING" id="80972.ENSAOCP00000000291"/>
<evidence type="ECO:0000259" key="12">
    <source>
        <dbReference type="PROSITE" id="PS50090"/>
    </source>
</evidence>
<accession>A0A3Q1APZ0</accession>
<dbReference type="Gene3D" id="1.25.40.210">
    <property type="entry name" value="Telomere repeat-binding factor, dimerisation domain"/>
    <property type="match status" value="1"/>
</dbReference>
<feature type="compositionally biased region" description="Polar residues" evidence="11">
    <location>
        <begin position="245"/>
        <end position="255"/>
    </location>
</feature>
<keyword evidence="15" id="KW-1185">Reference proteome</keyword>
<dbReference type="InterPro" id="IPR013867">
    <property type="entry name" value="Telomere_rpt-bd_fac_dimer_dom"/>
</dbReference>
<dbReference type="InterPro" id="IPR017930">
    <property type="entry name" value="Myb_dom"/>
</dbReference>
<gene>
    <name evidence="14" type="primary">TERF1</name>
</gene>
<dbReference type="GO" id="GO:0042803">
    <property type="term" value="F:protein homodimerization activity"/>
    <property type="evidence" value="ECO:0007669"/>
    <property type="project" value="UniProtKB-UniRule"/>
</dbReference>
<organism evidence="14 15">
    <name type="scientific">Amphiprion ocellaris</name>
    <name type="common">Clown anemonefish</name>
    <dbReference type="NCBI Taxonomy" id="80972"/>
    <lineage>
        <taxon>Eukaryota</taxon>
        <taxon>Metazoa</taxon>
        <taxon>Chordata</taxon>
        <taxon>Craniata</taxon>
        <taxon>Vertebrata</taxon>
        <taxon>Euteleostomi</taxon>
        <taxon>Actinopterygii</taxon>
        <taxon>Neopterygii</taxon>
        <taxon>Teleostei</taxon>
        <taxon>Neoteleostei</taxon>
        <taxon>Acanthomorphata</taxon>
        <taxon>Ovalentaria</taxon>
        <taxon>Pomacentridae</taxon>
        <taxon>Amphiprion</taxon>
    </lineage>
</organism>
<dbReference type="PROSITE" id="PS51294">
    <property type="entry name" value="HTH_MYB"/>
    <property type="match status" value="1"/>
</dbReference>
<proteinExistence type="predicted"/>
<dbReference type="OMA" id="HMENRYF"/>
<dbReference type="GO" id="GO:0008301">
    <property type="term" value="F:DNA binding, bending"/>
    <property type="evidence" value="ECO:0007669"/>
    <property type="project" value="TreeGrafter"/>
</dbReference>
<feature type="region of interest" description="Disordered" evidence="11">
    <location>
        <begin position="290"/>
        <end position="311"/>
    </location>
</feature>
<dbReference type="Ensembl" id="ENSAOCT00000015191.2">
    <property type="protein sequence ID" value="ENSAOCP00000000291.2"/>
    <property type="gene ID" value="ENSAOCG00000003118.2"/>
</dbReference>
<reference evidence="14" key="2">
    <citation type="submission" date="2025-08" db="UniProtKB">
        <authorList>
            <consortium name="Ensembl"/>
        </authorList>
    </citation>
    <scope>IDENTIFICATION</scope>
</reference>
<evidence type="ECO:0000256" key="4">
    <source>
        <dbReference type="ARBA" id="ARBA00022553"/>
    </source>
</evidence>
<dbReference type="GO" id="GO:0098505">
    <property type="term" value="F:G-rich strand telomeric DNA binding"/>
    <property type="evidence" value="ECO:0007669"/>
    <property type="project" value="TreeGrafter"/>
</dbReference>
<dbReference type="GO" id="GO:0008156">
    <property type="term" value="P:negative regulation of DNA replication"/>
    <property type="evidence" value="ECO:0007669"/>
    <property type="project" value="TreeGrafter"/>
</dbReference>
<feature type="compositionally biased region" description="Basic and acidic residues" evidence="11">
    <location>
        <begin position="295"/>
        <end position="306"/>
    </location>
</feature>
<feature type="domain" description="Myb-like" evidence="12">
    <location>
        <begin position="307"/>
        <end position="360"/>
    </location>
</feature>
<dbReference type="Gene3D" id="1.10.10.60">
    <property type="entry name" value="Homeodomain-like"/>
    <property type="match status" value="1"/>
</dbReference>
<evidence type="ECO:0000313" key="15">
    <source>
        <dbReference type="Proteomes" id="UP001501940"/>
    </source>
</evidence>
<dbReference type="SMART" id="SM00717">
    <property type="entry name" value="SANT"/>
    <property type="match status" value="1"/>
</dbReference>
<keyword evidence="2" id="KW-0158">Chromosome</keyword>
<evidence type="ECO:0000256" key="7">
    <source>
        <dbReference type="ARBA" id="ARBA00023125"/>
    </source>
</evidence>
<dbReference type="InterPro" id="IPR017357">
    <property type="entry name" value="TERF1/2"/>
</dbReference>
<dbReference type="RefSeq" id="XP_023153540.2">
    <property type="nucleotide sequence ID" value="XM_023297772.3"/>
</dbReference>
<comment type="subunit">
    <text evidence="10">Homodimer.</text>
</comment>
<dbReference type="FunFam" id="1.25.40.210:FF:000001">
    <property type="entry name" value="Telomeric repeat-binding factor"/>
    <property type="match status" value="1"/>
</dbReference>
<dbReference type="GeneTree" id="ENSGT00940000155268"/>
<keyword evidence="3" id="KW-1017">Isopeptide bond</keyword>
<keyword evidence="4" id="KW-0597">Phosphoprotein</keyword>
<dbReference type="PIRSF" id="PIRSF038016">
    <property type="entry name" value="Telomere_bd-1_Pin2"/>
    <property type="match status" value="1"/>
</dbReference>
<evidence type="ECO:0000256" key="6">
    <source>
        <dbReference type="ARBA" id="ARBA00022895"/>
    </source>
</evidence>
<keyword evidence="8 10" id="KW-0539">Nucleus</keyword>
<dbReference type="GO" id="GO:1905839">
    <property type="term" value="P:negative regulation of telomeric D-loop disassembly"/>
    <property type="evidence" value="ECO:0007669"/>
    <property type="project" value="TreeGrafter"/>
</dbReference>
<dbReference type="Pfam" id="PF08558">
    <property type="entry name" value="TRF"/>
    <property type="match status" value="1"/>
</dbReference>
<feature type="region of interest" description="Disordered" evidence="11">
    <location>
        <begin position="228"/>
        <end position="259"/>
    </location>
</feature>
<protein>
    <recommendedName>
        <fullName evidence="10">Telomeric repeat-binding factor</fullName>
    </recommendedName>
</protein>
<dbReference type="AlphaFoldDB" id="A0A3Q1APZ0"/>
<evidence type="ECO:0000313" key="14">
    <source>
        <dbReference type="Ensembl" id="ENSAOCP00000000291.2"/>
    </source>
</evidence>
<evidence type="ECO:0000256" key="9">
    <source>
        <dbReference type="ARBA" id="ARBA00023306"/>
    </source>
</evidence>
<dbReference type="GO" id="GO:0000783">
    <property type="term" value="C:nuclear telomere cap complex"/>
    <property type="evidence" value="ECO:0007669"/>
    <property type="project" value="TreeGrafter"/>
</dbReference>
<evidence type="ECO:0000256" key="8">
    <source>
        <dbReference type="ARBA" id="ARBA00023242"/>
    </source>
</evidence>